<dbReference type="EMBL" id="LR743588">
    <property type="protein sequence ID" value="CAA2614020.1"/>
    <property type="molecule type" value="Genomic_DNA"/>
</dbReference>
<dbReference type="Proteomes" id="UP000663760">
    <property type="component" value="Chromosome 1"/>
</dbReference>
<proteinExistence type="predicted"/>
<reference evidence="3" key="1">
    <citation type="submission" date="2020-02" db="EMBL/GenBank/DDBJ databases">
        <authorList>
            <person name="Scholz U."/>
            <person name="Mascher M."/>
            <person name="Fiebig A."/>
        </authorList>
    </citation>
    <scope>NUCLEOTIDE SEQUENCE</scope>
</reference>
<protein>
    <submittedName>
        <fullName evidence="3">Uncharacterized protein</fullName>
    </submittedName>
</protein>
<evidence type="ECO:0000313" key="3">
    <source>
        <dbReference type="EMBL" id="CAA7388233.1"/>
    </source>
</evidence>
<evidence type="ECO:0000313" key="4">
    <source>
        <dbReference type="Proteomes" id="UP000663760"/>
    </source>
</evidence>
<dbReference type="AlphaFoldDB" id="A0A7I8JWM1"/>
<feature type="compositionally biased region" description="Basic and acidic residues" evidence="1">
    <location>
        <begin position="1"/>
        <end position="17"/>
    </location>
</feature>
<feature type="region of interest" description="Disordered" evidence="1">
    <location>
        <begin position="1"/>
        <end position="21"/>
    </location>
</feature>
<sequence length="38" mass="4527">MRRGDLGEEDRILERRGTPSNITKGMVSHRIKFKLRWS</sequence>
<evidence type="ECO:0000256" key="1">
    <source>
        <dbReference type="SAM" id="MobiDB-lite"/>
    </source>
</evidence>
<dbReference type="EMBL" id="LR746264">
    <property type="protein sequence ID" value="CAA7388233.1"/>
    <property type="molecule type" value="Genomic_DNA"/>
</dbReference>
<evidence type="ECO:0000313" key="2">
    <source>
        <dbReference type="EMBL" id="CAA2614020.1"/>
    </source>
</evidence>
<organism evidence="3 4">
    <name type="scientific">Spirodela intermedia</name>
    <name type="common">Intermediate duckweed</name>
    <dbReference type="NCBI Taxonomy" id="51605"/>
    <lineage>
        <taxon>Eukaryota</taxon>
        <taxon>Viridiplantae</taxon>
        <taxon>Streptophyta</taxon>
        <taxon>Embryophyta</taxon>
        <taxon>Tracheophyta</taxon>
        <taxon>Spermatophyta</taxon>
        <taxon>Magnoliopsida</taxon>
        <taxon>Liliopsida</taxon>
        <taxon>Araceae</taxon>
        <taxon>Lemnoideae</taxon>
        <taxon>Spirodela</taxon>
    </lineage>
</organism>
<keyword evidence="4" id="KW-1185">Reference proteome</keyword>
<name>A0A7I8JWM1_SPIIN</name>
<gene>
    <name evidence="2" type="ORF">SI7747_01000423</name>
    <name evidence="3" type="ORF">SI8410_01000501</name>
</gene>
<accession>A0A7I8JWM1</accession>